<feature type="non-terminal residue" evidence="7">
    <location>
        <position position="94"/>
    </location>
</feature>
<evidence type="ECO:0000256" key="5">
    <source>
        <dbReference type="ARBA" id="ARBA00023242"/>
    </source>
</evidence>
<evidence type="ECO:0000256" key="4">
    <source>
        <dbReference type="ARBA" id="ARBA00022833"/>
    </source>
</evidence>
<keyword evidence="8" id="KW-1185">Reference proteome</keyword>
<evidence type="ECO:0000256" key="3">
    <source>
        <dbReference type="ARBA" id="ARBA00022771"/>
    </source>
</evidence>
<dbReference type="GO" id="GO:0006325">
    <property type="term" value="P:chromatin organization"/>
    <property type="evidence" value="ECO:0007669"/>
    <property type="project" value="UniProtKB-KW"/>
</dbReference>
<accession>A0A850UYZ3</accession>
<comment type="similarity">
    <text evidence="6">Belongs to the BRE1 family.</text>
</comment>
<dbReference type="GO" id="GO:0016567">
    <property type="term" value="P:protein ubiquitination"/>
    <property type="evidence" value="ECO:0007669"/>
    <property type="project" value="UniProtKB-UniRule"/>
</dbReference>
<name>A0A850UYZ3_9CORV</name>
<dbReference type="GO" id="GO:0005634">
    <property type="term" value="C:nucleus"/>
    <property type="evidence" value="ECO:0007669"/>
    <property type="project" value="UniProtKB-SubCell"/>
</dbReference>
<dbReference type="PANTHER" id="PTHR23163">
    <property type="entry name" value="RING FINGER PROTEIN-RELATED"/>
    <property type="match status" value="1"/>
</dbReference>
<dbReference type="GO" id="GO:0008270">
    <property type="term" value="F:zinc ion binding"/>
    <property type="evidence" value="ECO:0007669"/>
    <property type="project" value="UniProtKB-KW"/>
</dbReference>
<protein>
    <recommendedName>
        <fullName evidence="6">E3 ubiquitin protein ligase</fullName>
        <ecNumber evidence="6">2.3.2.27</ecNumber>
    </recommendedName>
</protein>
<dbReference type="GO" id="GO:0061630">
    <property type="term" value="F:ubiquitin protein ligase activity"/>
    <property type="evidence" value="ECO:0007669"/>
    <property type="project" value="UniProtKB-EC"/>
</dbReference>
<keyword evidence="4 6" id="KW-0862">Zinc</keyword>
<keyword evidence="6" id="KW-0833">Ubl conjugation pathway</keyword>
<dbReference type="Proteomes" id="UP000640999">
    <property type="component" value="Unassembled WGS sequence"/>
</dbReference>
<keyword evidence="2 6" id="KW-0479">Metal-binding</keyword>
<dbReference type="PANTHER" id="PTHR23163:SF4">
    <property type="entry name" value="E3 UBIQUITIN-PROTEIN LIGASE BRE1B"/>
    <property type="match status" value="1"/>
</dbReference>
<dbReference type="GO" id="GO:0016874">
    <property type="term" value="F:ligase activity"/>
    <property type="evidence" value="ECO:0007669"/>
    <property type="project" value="UniProtKB-KW"/>
</dbReference>
<proteinExistence type="inferred from homology"/>
<dbReference type="OrthoDB" id="10266039at2759"/>
<keyword evidence="5 6" id="KW-0539">Nucleus</keyword>
<organism evidence="7 8">
    <name type="scientific">Chloropsis hardwickii</name>
    <dbReference type="NCBI Taxonomy" id="667144"/>
    <lineage>
        <taxon>Eukaryota</taxon>
        <taxon>Metazoa</taxon>
        <taxon>Chordata</taxon>
        <taxon>Craniata</taxon>
        <taxon>Vertebrata</taxon>
        <taxon>Euteleostomi</taxon>
        <taxon>Archelosauria</taxon>
        <taxon>Archosauria</taxon>
        <taxon>Dinosauria</taxon>
        <taxon>Saurischia</taxon>
        <taxon>Theropoda</taxon>
        <taxon>Coelurosauria</taxon>
        <taxon>Aves</taxon>
        <taxon>Neognathae</taxon>
        <taxon>Neoaves</taxon>
        <taxon>Telluraves</taxon>
        <taxon>Australaves</taxon>
        <taxon>Passeriformes</taxon>
        <taxon>Corvoidea</taxon>
        <taxon>Irenidae</taxon>
        <taxon>Chloropsis</taxon>
    </lineage>
</organism>
<comment type="caution">
    <text evidence="7">The sequence shown here is derived from an EMBL/GenBank/DDBJ whole genome shotgun (WGS) entry which is preliminary data.</text>
</comment>
<dbReference type="GO" id="GO:0033503">
    <property type="term" value="C:HULC complex"/>
    <property type="evidence" value="ECO:0007669"/>
    <property type="project" value="TreeGrafter"/>
</dbReference>
<feature type="non-terminal residue" evidence="7">
    <location>
        <position position="1"/>
    </location>
</feature>
<reference evidence="7" key="1">
    <citation type="submission" date="2019-10" db="EMBL/GenBank/DDBJ databases">
        <title>Bird 10,000 Genomes (B10K) Project - Family phase.</title>
        <authorList>
            <person name="Zhang G."/>
        </authorList>
    </citation>
    <scope>NUCLEOTIDE SEQUENCE</scope>
    <source>
        <strain evidence="7">B10K-IZ-033-78</strain>
        <tissue evidence="7">Muscle</tissue>
    </source>
</reference>
<dbReference type="AlphaFoldDB" id="A0A850UYZ3"/>
<evidence type="ECO:0000313" key="7">
    <source>
        <dbReference type="EMBL" id="NWH37055.1"/>
    </source>
</evidence>
<evidence type="ECO:0000256" key="6">
    <source>
        <dbReference type="RuleBase" id="RU365038"/>
    </source>
</evidence>
<keyword evidence="3 6" id="KW-0863">Zinc-finger</keyword>
<dbReference type="UniPathway" id="UPA00143"/>
<evidence type="ECO:0000313" key="8">
    <source>
        <dbReference type="Proteomes" id="UP000640999"/>
    </source>
</evidence>
<gene>
    <name evidence="7" type="primary">Rnf40</name>
    <name evidence="7" type="ORF">CHLHAR_R14242</name>
</gene>
<comment type="pathway">
    <text evidence="6">Protein modification; protein ubiquitination.</text>
</comment>
<keyword evidence="7" id="KW-0436">Ligase</keyword>
<sequence length="94" mass="10583">ANDLPVQVEAQLQVMQKLEEKQLPEHPGTMEKELSLHLQGLELHKRKVMEAAQLAKDLRVQGEHIQARLQKLQVCAAGNQEAKAKESLSLKRAQ</sequence>
<evidence type="ECO:0000256" key="2">
    <source>
        <dbReference type="ARBA" id="ARBA00022723"/>
    </source>
</evidence>
<evidence type="ECO:0000256" key="1">
    <source>
        <dbReference type="ARBA" id="ARBA00004123"/>
    </source>
</evidence>
<dbReference type="InterPro" id="IPR013956">
    <property type="entry name" value="E3_ubiquit_lig_Bre1"/>
</dbReference>
<keyword evidence="6" id="KW-0808">Transferase</keyword>
<comment type="subcellular location">
    <subcellularLocation>
        <location evidence="1 6">Nucleus</location>
    </subcellularLocation>
</comment>
<comment type="catalytic activity">
    <reaction evidence="6">
        <text>S-ubiquitinyl-[E2 ubiquitin-conjugating enzyme]-L-cysteine + [acceptor protein]-L-lysine = [E2 ubiquitin-conjugating enzyme]-L-cysteine + N(6)-ubiquitinyl-[acceptor protein]-L-lysine.</text>
        <dbReference type="EC" id="2.3.2.27"/>
    </reaction>
</comment>
<keyword evidence="6" id="KW-0156">Chromatin regulator</keyword>
<keyword evidence="6" id="KW-0175">Coiled coil</keyword>
<dbReference type="EMBL" id="WEIW01001123">
    <property type="protein sequence ID" value="NWH37055.1"/>
    <property type="molecule type" value="Genomic_DNA"/>
</dbReference>
<dbReference type="EC" id="2.3.2.27" evidence="6"/>